<keyword evidence="2" id="KW-1185">Reference proteome</keyword>
<name>A0A512DXV6_9PROT</name>
<organism evidence="1 2">
    <name type="scientific">Skermanella aerolata</name>
    <dbReference type="NCBI Taxonomy" id="393310"/>
    <lineage>
        <taxon>Bacteria</taxon>
        <taxon>Pseudomonadati</taxon>
        <taxon>Pseudomonadota</taxon>
        <taxon>Alphaproteobacteria</taxon>
        <taxon>Rhodospirillales</taxon>
        <taxon>Azospirillaceae</taxon>
        <taxon>Skermanella</taxon>
    </lineage>
</organism>
<proteinExistence type="predicted"/>
<reference evidence="1 2" key="1">
    <citation type="submission" date="2019-07" db="EMBL/GenBank/DDBJ databases">
        <title>Whole genome shotgun sequence of Skermanella aerolata NBRC 106429.</title>
        <authorList>
            <person name="Hosoyama A."/>
            <person name="Uohara A."/>
            <person name="Ohji S."/>
            <person name="Ichikawa N."/>
        </authorList>
    </citation>
    <scope>NUCLEOTIDE SEQUENCE [LARGE SCALE GENOMIC DNA]</scope>
    <source>
        <strain evidence="1 2">NBRC 106429</strain>
    </source>
</reference>
<accession>A0A512DXV6</accession>
<dbReference type="EMBL" id="BJYZ01000027">
    <property type="protein sequence ID" value="GEO41301.1"/>
    <property type="molecule type" value="Genomic_DNA"/>
</dbReference>
<evidence type="ECO:0000313" key="1">
    <source>
        <dbReference type="EMBL" id="GEO41301.1"/>
    </source>
</evidence>
<evidence type="ECO:0000313" key="2">
    <source>
        <dbReference type="Proteomes" id="UP000321523"/>
    </source>
</evidence>
<sequence>MIPHRSDSTDQGQKLYGPSGLKFDADRLYPAPLSYTIGQFTPSRPTDTNVLGSLNVLGFGLILGFVQDEMLVPISDIPKNT</sequence>
<gene>
    <name evidence="1" type="ORF">SAE02_54490</name>
</gene>
<dbReference type="Proteomes" id="UP000321523">
    <property type="component" value="Unassembled WGS sequence"/>
</dbReference>
<protein>
    <submittedName>
        <fullName evidence="1">Uncharacterized protein</fullName>
    </submittedName>
</protein>
<comment type="caution">
    <text evidence="1">The sequence shown here is derived from an EMBL/GenBank/DDBJ whole genome shotgun (WGS) entry which is preliminary data.</text>
</comment>
<dbReference type="AlphaFoldDB" id="A0A512DXV6"/>